<dbReference type="InterPro" id="IPR015422">
    <property type="entry name" value="PyrdxlP-dep_Trfase_small"/>
</dbReference>
<protein>
    <submittedName>
        <fullName evidence="1">Putative aminotransferase</fullName>
    </submittedName>
</protein>
<accession>A0A0N0XIK0</accession>
<comment type="caution">
    <text evidence="1">The sequence shown here is derived from an EMBL/GenBank/DDBJ whole genome shotgun (WGS) entry which is preliminary data.</text>
</comment>
<dbReference type="Gene3D" id="3.90.1150.10">
    <property type="entry name" value="Aspartate Aminotransferase, domain 1"/>
    <property type="match status" value="1"/>
</dbReference>
<evidence type="ECO:0000313" key="2">
    <source>
        <dbReference type="Proteomes" id="UP000037939"/>
    </source>
</evidence>
<organism evidence="1 2">
    <name type="scientific">Amantichitinum ursilacus</name>
    <dbReference type="NCBI Taxonomy" id="857265"/>
    <lineage>
        <taxon>Bacteria</taxon>
        <taxon>Pseudomonadati</taxon>
        <taxon>Pseudomonadota</taxon>
        <taxon>Betaproteobacteria</taxon>
        <taxon>Neisseriales</taxon>
        <taxon>Chitinibacteraceae</taxon>
        <taxon>Amantichitinum</taxon>
    </lineage>
</organism>
<dbReference type="InterPro" id="IPR015421">
    <property type="entry name" value="PyrdxlP-dep_Trfase_major"/>
</dbReference>
<dbReference type="InterPro" id="IPR024551">
    <property type="entry name" value="AspAT_Ic"/>
</dbReference>
<name>A0A0N0XIK0_9NEIS</name>
<keyword evidence="2" id="KW-1185">Reference proteome</keyword>
<dbReference type="SUPFAM" id="SSF53383">
    <property type="entry name" value="PLP-dependent transferases"/>
    <property type="match status" value="1"/>
</dbReference>
<dbReference type="Proteomes" id="UP000037939">
    <property type="component" value="Unassembled WGS sequence"/>
</dbReference>
<dbReference type="PATRIC" id="fig|857265.3.peg.3710"/>
<dbReference type="PANTHER" id="PTHR43799">
    <property type="entry name" value="AMINOTRANSFERASE, PUTATIVE-RELATED"/>
    <property type="match status" value="1"/>
</dbReference>
<dbReference type="Gene3D" id="3.40.640.10">
    <property type="entry name" value="Type I PLP-dependent aspartate aminotransferase-like (Major domain)"/>
    <property type="match status" value="1"/>
</dbReference>
<dbReference type="GO" id="GO:0004069">
    <property type="term" value="F:L-aspartate:2-oxoglutarate aminotransferase activity"/>
    <property type="evidence" value="ECO:0007669"/>
    <property type="project" value="InterPro"/>
</dbReference>
<dbReference type="AlphaFoldDB" id="A0A0N0XIK0"/>
<dbReference type="CDD" id="cd00609">
    <property type="entry name" value="AAT_like"/>
    <property type="match status" value="1"/>
</dbReference>
<dbReference type="PANTHER" id="PTHR43799:SF1">
    <property type="entry name" value="ASPARTATE AMINOTRANSFERASE"/>
    <property type="match status" value="1"/>
</dbReference>
<keyword evidence="1" id="KW-0808">Transferase</keyword>
<keyword evidence="1" id="KW-0032">Aminotransferase</keyword>
<dbReference type="Pfam" id="PF12897">
    <property type="entry name" value="Asp_aminotransf"/>
    <property type="match status" value="1"/>
</dbReference>
<evidence type="ECO:0000313" key="1">
    <source>
        <dbReference type="EMBL" id="KPC50150.1"/>
    </source>
</evidence>
<sequence>MDQAQPLLPAGDLTALDNEALKQFHATVRARYDAFKARGLKLDSTRGKPSAQQLDLSNALLGATDEEAARGGGDLRNYGGGVAGIPEARALFAPMLGAPAEQVIVAGNASLELMHDTIVYALLKGVPGGNAPWSTAPVTFLCPAPGYDRHFAICEQFGIKMIAIPLTGKGPDMDLVEKLVAEDASIKGMWCVPKYSNPTGESYSDETVERLARMKTAAPDFRLFWDNAYGVHHLTDTPHEVANILDACAAAGNPDRAFVYASTSKITFAGAGLALFGSSKANVAWMSKNMGFRSIGPDKPNQLRHVHFIQNIAGLTNLMKGHAALINPKMNAVLDVFESLLAGRGVASWTKPEGGYFISLDVRDGSAKRVVQLAEEAGVAMVPAGNTFPNGNDPRNANIRVAPTFPPLDSVKLAAEGIALATLVGVSEALLAERA</sequence>
<gene>
    <name evidence="1" type="ORF">WG78_18135</name>
</gene>
<proteinExistence type="predicted"/>
<reference evidence="1 2" key="1">
    <citation type="submission" date="2015-07" db="EMBL/GenBank/DDBJ databases">
        <title>Draft genome sequence of the Amantichitinum ursilacus IGB-41, a new chitin-degrading bacterium.</title>
        <authorList>
            <person name="Kirstahler P."/>
            <person name="Guenther M."/>
            <person name="Grumaz C."/>
            <person name="Rupp S."/>
            <person name="Zibek S."/>
            <person name="Sohn K."/>
        </authorList>
    </citation>
    <scope>NUCLEOTIDE SEQUENCE [LARGE SCALE GENOMIC DNA]</scope>
    <source>
        <strain evidence="1 2">IGB-41</strain>
    </source>
</reference>
<dbReference type="STRING" id="857265.WG78_18135"/>
<dbReference type="EMBL" id="LAQT01000031">
    <property type="protein sequence ID" value="KPC50150.1"/>
    <property type="molecule type" value="Genomic_DNA"/>
</dbReference>
<dbReference type="InterPro" id="IPR015424">
    <property type="entry name" value="PyrdxlP-dep_Trfase"/>
</dbReference>
<dbReference type="RefSeq" id="WP_201782480.1">
    <property type="nucleotide sequence ID" value="NZ_LAQT01000031.1"/>
</dbReference>